<feature type="domain" description="HEPN" evidence="2">
    <location>
        <begin position="17"/>
        <end position="130"/>
    </location>
</feature>
<dbReference type="EMBL" id="SNRY01003316">
    <property type="protein sequence ID" value="KAA6321426.1"/>
    <property type="molecule type" value="Genomic_DNA"/>
</dbReference>
<comment type="similarity">
    <text evidence="1">Belongs to the UPF0332 family.</text>
</comment>
<gene>
    <name evidence="3" type="ORF">EZS27_028925</name>
</gene>
<dbReference type="InterPro" id="IPR052226">
    <property type="entry name" value="UPF0332_toxin"/>
</dbReference>
<evidence type="ECO:0000313" key="3">
    <source>
        <dbReference type="EMBL" id="KAA6321426.1"/>
    </source>
</evidence>
<sequence>MKQKLDEDTIKALIFYRMQRARETLKEADTLIKSDFYNAAVNRLYYACYYAIIALLLKNNISANTHTGVKQMFGMHFIMTGRMDNKYSKFYMQLFNARMSGDYDDFLWYDLEMLSELYPQAEEFIHIVEIELNK</sequence>
<name>A0A5J4QHP1_9ZZZZ</name>
<organism evidence="3">
    <name type="scientific">termite gut metagenome</name>
    <dbReference type="NCBI Taxonomy" id="433724"/>
    <lineage>
        <taxon>unclassified sequences</taxon>
        <taxon>metagenomes</taxon>
        <taxon>organismal metagenomes</taxon>
    </lineage>
</organism>
<accession>A0A5J4QHP1</accession>
<dbReference type="Gene3D" id="1.20.120.330">
    <property type="entry name" value="Nucleotidyltransferases domain 2"/>
    <property type="match status" value="1"/>
</dbReference>
<dbReference type="SUPFAM" id="SSF81593">
    <property type="entry name" value="Nucleotidyltransferase substrate binding subunit/domain"/>
    <property type="match status" value="1"/>
</dbReference>
<proteinExistence type="inferred from homology"/>
<protein>
    <recommendedName>
        <fullName evidence="2">HEPN domain-containing protein</fullName>
    </recommendedName>
</protein>
<evidence type="ECO:0000256" key="1">
    <source>
        <dbReference type="ARBA" id="ARBA00038248"/>
    </source>
</evidence>
<dbReference type="Pfam" id="PF05168">
    <property type="entry name" value="HEPN"/>
    <property type="match status" value="1"/>
</dbReference>
<dbReference type="AlphaFoldDB" id="A0A5J4QHP1"/>
<evidence type="ECO:0000259" key="2">
    <source>
        <dbReference type="Pfam" id="PF05168"/>
    </source>
</evidence>
<comment type="caution">
    <text evidence="3">The sequence shown here is derived from an EMBL/GenBank/DDBJ whole genome shotgun (WGS) entry which is preliminary data.</text>
</comment>
<reference evidence="3" key="1">
    <citation type="submission" date="2019-03" db="EMBL/GenBank/DDBJ databases">
        <title>Single cell metagenomics reveals metabolic interactions within the superorganism composed of flagellate Streblomastix strix and complex community of Bacteroidetes bacteria on its surface.</title>
        <authorList>
            <person name="Treitli S.C."/>
            <person name="Kolisko M."/>
            <person name="Husnik F."/>
            <person name="Keeling P."/>
            <person name="Hampl V."/>
        </authorList>
    </citation>
    <scope>NUCLEOTIDE SEQUENCE</scope>
    <source>
        <strain evidence="3">STM</strain>
    </source>
</reference>
<dbReference type="InterPro" id="IPR007842">
    <property type="entry name" value="HEPN_dom"/>
</dbReference>
<dbReference type="PANTHER" id="PTHR36565">
    <property type="entry name" value="UPF0332 PROTEIN TM_1000"/>
    <property type="match status" value="1"/>
</dbReference>
<dbReference type="PANTHER" id="PTHR36565:SF1">
    <property type="entry name" value="UPF0332 PROTEIN TM_1000"/>
    <property type="match status" value="1"/>
</dbReference>